<keyword evidence="2" id="KW-0378">Hydrolase</keyword>
<dbReference type="EMBL" id="SAYU02000027">
    <property type="protein sequence ID" value="NHA68321.1"/>
    <property type="molecule type" value="Genomic_DNA"/>
</dbReference>
<dbReference type="Pfam" id="PF13472">
    <property type="entry name" value="Lipase_GDSL_2"/>
    <property type="match status" value="1"/>
</dbReference>
<dbReference type="Proteomes" id="UP000287866">
    <property type="component" value="Unassembled WGS sequence"/>
</dbReference>
<evidence type="ECO:0000313" key="3">
    <source>
        <dbReference type="Proteomes" id="UP000287866"/>
    </source>
</evidence>
<keyword evidence="3" id="KW-1185">Reference proteome</keyword>
<dbReference type="RefSeq" id="WP_165566522.1">
    <property type="nucleotide sequence ID" value="NZ_SAYU02000027.1"/>
</dbReference>
<evidence type="ECO:0000313" key="2">
    <source>
        <dbReference type="EMBL" id="NHA68321.1"/>
    </source>
</evidence>
<dbReference type="PANTHER" id="PTHR30383">
    <property type="entry name" value="THIOESTERASE 1/PROTEASE 1/LYSOPHOSPHOLIPASE L1"/>
    <property type="match status" value="1"/>
</dbReference>
<dbReference type="InterPro" id="IPR013830">
    <property type="entry name" value="SGNH_hydro"/>
</dbReference>
<dbReference type="SUPFAM" id="SSF52266">
    <property type="entry name" value="SGNH hydrolase"/>
    <property type="match status" value="1"/>
</dbReference>
<reference evidence="2" key="1">
    <citation type="submission" date="2020-03" db="EMBL/GenBank/DDBJ databases">
        <title>Phycicoccus flavus sp. nov., a novel endophytic actinobacterium isolated from branch of Kandelia candel.</title>
        <authorList>
            <person name="Tuo L."/>
        </authorList>
    </citation>
    <scope>NUCLEOTIDE SEQUENCE</scope>
    <source>
        <strain evidence="2">CMS6Z-2</strain>
    </source>
</reference>
<feature type="domain" description="SGNH hydrolase-type esterase" evidence="1">
    <location>
        <begin position="63"/>
        <end position="226"/>
    </location>
</feature>
<dbReference type="CDD" id="cd00229">
    <property type="entry name" value="SGNH_hydrolase"/>
    <property type="match status" value="1"/>
</dbReference>
<gene>
    <name evidence="2" type="ORF">EPD83_009695</name>
</gene>
<dbReference type="Gene3D" id="3.40.50.1110">
    <property type="entry name" value="SGNH hydrolase"/>
    <property type="match status" value="1"/>
</dbReference>
<dbReference type="InterPro" id="IPR051532">
    <property type="entry name" value="Ester_Hydrolysis_Enzymes"/>
</dbReference>
<comment type="caution">
    <text evidence="2">The sequence shown here is derived from an EMBL/GenBank/DDBJ whole genome shotgun (WGS) entry which is preliminary data.</text>
</comment>
<organism evidence="2 3">
    <name type="scientific">Phycicoccus flavus</name>
    <dbReference type="NCBI Taxonomy" id="2502783"/>
    <lineage>
        <taxon>Bacteria</taxon>
        <taxon>Bacillati</taxon>
        <taxon>Actinomycetota</taxon>
        <taxon>Actinomycetes</taxon>
        <taxon>Micrococcales</taxon>
        <taxon>Intrasporangiaceae</taxon>
        <taxon>Phycicoccus</taxon>
    </lineage>
</organism>
<name>A0A8T6R7X1_9MICO</name>
<dbReference type="PANTHER" id="PTHR30383:SF5">
    <property type="entry name" value="SGNH HYDROLASE-TYPE ESTERASE DOMAIN-CONTAINING PROTEIN"/>
    <property type="match status" value="1"/>
</dbReference>
<proteinExistence type="predicted"/>
<dbReference type="GO" id="GO:0004622">
    <property type="term" value="F:phosphatidylcholine lysophospholipase activity"/>
    <property type="evidence" value="ECO:0007669"/>
    <property type="project" value="TreeGrafter"/>
</dbReference>
<protein>
    <submittedName>
        <fullName evidence="2">SGNH/GDSL hydrolase family protein</fullName>
    </submittedName>
</protein>
<sequence>MTTPGVPLGYDNRTGRPRGLLTRALGAVLPGVRGVNGQARPYAAAWAAHNARALRTPGRRWVVLGDSMSQGVGASAWDAGWVDQVAADLAAEGLPLVVVNLSATGARTADVLDQQLPVLRALPPAQGTDDPDVVTVMVGSNDLFAGGRLRRGLPDTTARLVAALPRGAVVATLPQPRTAARRSNLHVLEAAARGDVVAVDMAAEGPTSWRGRLAPDFFHPNDAGYAQIAKALLPHVRRALDT</sequence>
<dbReference type="AlphaFoldDB" id="A0A8T6R7X1"/>
<accession>A0A8T6R7X1</accession>
<evidence type="ECO:0000259" key="1">
    <source>
        <dbReference type="Pfam" id="PF13472"/>
    </source>
</evidence>
<dbReference type="InterPro" id="IPR036514">
    <property type="entry name" value="SGNH_hydro_sf"/>
</dbReference>